<proteinExistence type="inferred from homology"/>
<keyword evidence="5" id="KW-1185">Reference proteome</keyword>
<protein>
    <recommendedName>
        <fullName evidence="6">Unsaturated glucuronyl hydrolase</fullName>
    </recommendedName>
</protein>
<keyword evidence="1" id="KW-0378">Hydrolase</keyword>
<feature type="region of interest" description="Disordered" evidence="3">
    <location>
        <begin position="1"/>
        <end position="24"/>
    </location>
</feature>
<dbReference type="InterPro" id="IPR008928">
    <property type="entry name" value="6-hairpin_glycosidase_sf"/>
</dbReference>
<dbReference type="PANTHER" id="PTHR36845">
    <property type="entry name" value="HYDROLASE, PUTATIVE (AFU_ORTHOLOGUE AFUA_7G05090)-RELATED"/>
    <property type="match status" value="1"/>
</dbReference>
<gene>
    <name evidence="4" type="ORF">SBRCBS47491_000630</name>
</gene>
<sequence length="524" mass="57885">MAPSLTTTEPLAHTDTVNGGRKRPRYVDKNETAATAAAVRVSTTASQYHIALDASIRDHASELRSLYAASAEAKIWAVASKQLNSPTPPEYNPEYTEPGGTDYVYRDRTFWTSGFFPGSLYLLLERRRKHPQYWVRNHNELSVPEPTLSFACQWWTESLHANATLQGTHDLGFMLMPWARRAWELNRDGRALATILAGAQTLAARFNPLVGAIRSWDTCVTKVYQYTQPSKEFLMIIDNMMNLDFLFYAAAQTGDRSLYDMAAAHARTTMHSHIRDDGSTVHLVVFDTATGDVTATHTNQGYSSDSCWARGQAWAVAGFAETYHWTREPAFLETACRCADYFLAKLAEAWATDPDALPWDFDAVRLSGDPKQPPDTSAALVAAYGMLLLHEAVSAGTEGVSRNKGNDYLAAALRIVSLVCRVYLCPPAQFVLQHEPLHTVETSSHEAASSIRMVPRLEVDAGNVPAIVRGATINNFEHAPRRWADHSLVYADYYFLLVGNKLLDMGLASLLLEGGETTGSGATL</sequence>
<dbReference type="SUPFAM" id="SSF48208">
    <property type="entry name" value="Six-hairpin glycosidases"/>
    <property type="match status" value="1"/>
</dbReference>
<dbReference type="InterPro" id="IPR052369">
    <property type="entry name" value="UG_Glycosaminoglycan_Hydrolase"/>
</dbReference>
<dbReference type="Gene3D" id="1.50.10.10">
    <property type="match status" value="1"/>
</dbReference>
<evidence type="ECO:0000256" key="1">
    <source>
        <dbReference type="ARBA" id="ARBA00022801"/>
    </source>
</evidence>
<organism evidence="4 5">
    <name type="scientific">Sporothrix bragantina</name>
    <dbReference type="NCBI Taxonomy" id="671064"/>
    <lineage>
        <taxon>Eukaryota</taxon>
        <taxon>Fungi</taxon>
        <taxon>Dikarya</taxon>
        <taxon>Ascomycota</taxon>
        <taxon>Pezizomycotina</taxon>
        <taxon>Sordariomycetes</taxon>
        <taxon>Sordariomycetidae</taxon>
        <taxon>Ophiostomatales</taxon>
        <taxon>Ophiostomataceae</taxon>
        <taxon>Sporothrix</taxon>
    </lineage>
</organism>
<evidence type="ECO:0000313" key="4">
    <source>
        <dbReference type="EMBL" id="CAK7210024.1"/>
    </source>
</evidence>
<name>A0ABP0ARZ9_9PEZI</name>
<dbReference type="EMBL" id="CAWUHC010000004">
    <property type="protein sequence ID" value="CAK7210024.1"/>
    <property type="molecule type" value="Genomic_DNA"/>
</dbReference>
<dbReference type="PANTHER" id="PTHR36845:SF1">
    <property type="entry name" value="HYDROLASE, PUTATIVE (AFU_ORTHOLOGUE AFUA_7G05090)-RELATED"/>
    <property type="match status" value="1"/>
</dbReference>
<evidence type="ECO:0008006" key="6">
    <source>
        <dbReference type="Google" id="ProtNLM"/>
    </source>
</evidence>
<evidence type="ECO:0000313" key="5">
    <source>
        <dbReference type="Proteomes" id="UP001642406"/>
    </source>
</evidence>
<reference evidence="4 5" key="1">
    <citation type="submission" date="2024-01" db="EMBL/GenBank/DDBJ databases">
        <authorList>
            <person name="Allen C."/>
            <person name="Tagirdzhanova G."/>
        </authorList>
    </citation>
    <scope>NUCLEOTIDE SEQUENCE [LARGE SCALE GENOMIC DNA]</scope>
</reference>
<evidence type="ECO:0000256" key="2">
    <source>
        <dbReference type="ARBA" id="ARBA00038358"/>
    </source>
</evidence>
<comment type="caution">
    <text evidence="4">The sequence shown here is derived from an EMBL/GenBank/DDBJ whole genome shotgun (WGS) entry which is preliminary data.</text>
</comment>
<dbReference type="Proteomes" id="UP001642406">
    <property type="component" value="Unassembled WGS sequence"/>
</dbReference>
<comment type="similarity">
    <text evidence="2">Belongs to the glycosyl hydrolase 88 family.</text>
</comment>
<accession>A0ABP0ARZ9</accession>
<dbReference type="InterPro" id="IPR012341">
    <property type="entry name" value="6hp_glycosidase-like_sf"/>
</dbReference>
<evidence type="ECO:0000256" key="3">
    <source>
        <dbReference type="SAM" id="MobiDB-lite"/>
    </source>
</evidence>